<feature type="region of interest" description="Disordered" evidence="2">
    <location>
        <begin position="1063"/>
        <end position="1095"/>
    </location>
</feature>
<feature type="compositionally biased region" description="Polar residues" evidence="2">
    <location>
        <begin position="155"/>
        <end position="170"/>
    </location>
</feature>
<evidence type="ECO:0000313" key="3">
    <source>
        <dbReference type="EMBL" id="CBJ32352.1"/>
    </source>
</evidence>
<feature type="coiled-coil region" evidence="1">
    <location>
        <begin position="354"/>
        <end position="381"/>
    </location>
</feature>
<feature type="compositionally biased region" description="Polar residues" evidence="2">
    <location>
        <begin position="591"/>
        <end position="600"/>
    </location>
</feature>
<feature type="compositionally biased region" description="Polar residues" evidence="2">
    <location>
        <begin position="180"/>
        <end position="189"/>
    </location>
</feature>
<dbReference type="OrthoDB" id="69196at2759"/>
<feature type="compositionally biased region" description="Polar residues" evidence="2">
    <location>
        <begin position="1068"/>
        <end position="1086"/>
    </location>
</feature>
<proteinExistence type="predicted"/>
<feature type="compositionally biased region" description="Polar residues" evidence="2">
    <location>
        <begin position="880"/>
        <end position="891"/>
    </location>
</feature>
<feature type="region of interest" description="Disordered" evidence="2">
    <location>
        <begin position="619"/>
        <end position="656"/>
    </location>
</feature>
<keyword evidence="1" id="KW-0175">Coiled coil</keyword>
<dbReference type="InParanoid" id="D7FXT9"/>
<feature type="region of interest" description="Disordered" evidence="2">
    <location>
        <begin position="480"/>
        <end position="504"/>
    </location>
</feature>
<dbReference type="AlphaFoldDB" id="D7FXT9"/>
<dbReference type="Proteomes" id="UP000002630">
    <property type="component" value="Unassembled WGS sequence"/>
</dbReference>
<feature type="region of interest" description="Disordered" evidence="2">
    <location>
        <begin position="568"/>
        <end position="603"/>
    </location>
</feature>
<feature type="compositionally biased region" description="Polar residues" evidence="2">
    <location>
        <begin position="303"/>
        <end position="312"/>
    </location>
</feature>
<evidence type="ECO:0000256" key="2">
    <source>
        <dbReference type="SAM" id="MobiDB-lite"/>
    </source>
</evidence>
<gene>
    <name evidence="3" type="ORF">Esi_0332_0009</name>
</gene>
<sequence>MAGRVVVEGAAYPRCLLIEAYIPASSETIQLYVAVDELERLFRDEPEKMWVGRKDDMVLELVKMLYFDYTLETEEADSTLPGGIRFTSYHYSDREPWTCLHARRDADFDLHWESRNSGAGIGLPGAGPTAGAAATPANIGDERSEATEGTCVSAQTKGRCSGEGSTSDACTSGPVHAHGTNPNDNNSIATAGPASRVAGACSAAAACTPDERAVWITQRLQVRDTQNMLDIDVAACGELSDGDGGGGGGGGGVGAAAAGAVSGHPIKSRNTPAAATAAMQEFVAAEAVSGHSIKSRNGPGATAKTQGRSGRSTLVATVRSATSRKWQTNRDAAQTCGPRANAARPNRAKRKTRVRAFDVRIEEYKEERRHAEEAKEAKLQAWLAIKKRFRGLTLGTVIQVSGRLLTLMVYEFPDQPGNLNVIFTNPPSGATFRLSLGIGAVAAQARHVSVASSPETWTLRQKRKVIKTVIQKNSKLVLVEEDETRDRVPESSRPRPSHSEEGIDNGEEVDAEALSMENDPWNGLSVGGEGISKHRACGVRQLFCAIRCLGRDSTAAYAHELPTASRGFTRPRKAHQLQQPNPKDHRRAFSLVSSRSTHSASVGVAEPSVGVAAADHVSGSAMQGNPASSHGVDGSADDSWKELTDSEGQGATRSRDVKGRAGTYGCVVRVRIRPRQRRECGRGHRLCGGIARVGGARGIYSLLRDNWAGAEDDYLLEWYAPNDFRPLRQGPVEAHTTFTLELLHQDLNLLTEGSDILAAAEEWSSKRDVTTTAFGGAHPTRDGAKKSTGATTATTALSDNGLVGRGEETRVLAPSSGAAQAEEHGEIKARNRDDVVPPLTESEAWERVAREILRKCYWGSNIQGGVARDPTTVATRPDYDQTTSGSDQPSLEECITSQVTRTPPSGLMAETAVGQPGRPLTGVDTADVRLAVGTCVFRRVIKVMGLGIPPMYLLVVVSQWHDALVVRCYDFIGGEIRQAERLDRSRDSALISEFKNMEPREREIQLQVILDDLVVFDSTDAGTDAWSVKFREDGAAAIIVDDAGKDLYDAQVEEQMAAAAAQKREGSQLATQSKLPSRGTGSSCGATMSIVDHVP</sequence>
<feature type="region of interest" description="Disordered" evidence="2">
    <location>
        <begin position="290"/>
        <end position="312"/>
    </location>
</feature>
<evidence type="ECO:0000256" key="1">
    <source>
        <dbReference type="SAM" id="Coils"/>
    </source>
</evidence>
<dbReference type="eggNOG" id="ENOG502SDBE">
    <property type="taxonomic scope" value="Eukaryota"/>
</dbReference>
<accession>D7FXT9</accession>
<feature type="compositionally biased region" description="Basic and acidic residues" evidence="2">
    <location>
        <begin position="484"/>
        <end position="501"/>
    </location>
</feature>
<evidence type="ECO:0000313" key="4">
    <source>
        <dbReference type="Proteomes" id="UP000002630"/>
    </source>
</evidence>
<dbReference type="EMBL" id="FN649760">
    <property type="protein sequence ID" value="CBJ32352.1"/>
    <property type="molecule type" value="Genomic_DNA"/>
</dbReference>
<protein>
    <submittedName>
        <fullName evidence="3">Uncharacterized protein</fullName>
    </submittedName>
</protein>
<name>D7FXT9_ECTSI</name>
<feature type="region of interest" description="Disordered" evidence="2">
    <location>
        <begin position="868"/>
        <end position="891"/>
    </location>
</feature>
<feature type="region of interest" description="Disordered" evidence="2">
    <location>
        <begin position="155"/>
        <end position="189"/>
    </location>
</feature>
<reference evidence="3 4" key="1">
    <citation type="journal article" date="2010" name="Nature">
        <title>The Ectocarpus genome and the independent evolution of multicellularity in brown algae.</title>
        <authorList>
            <person name="Cock J.M."/>
            <person name="Sterck L."/>
            <person name="Rouze P."/>
            <person name="Scornet D."/>
            <person name="Allen A.E."/>
            <person name="Amoutzias G."/>
            <person name="Anthouard V."/>
            <person name="Artiguenave F."/>
            <person name="Aury J.M."/>
            <person name="Badger J.H."/>
            <person name="Beszteri B."/>
            <person name="Billiau K."/>
            <person name="Bonnet E."/>
            <person name="Bothwell J.H."/>
            <person name="Bowler C."/>
            <person name="Boyen C."/>
            <person name="Brownlee C."/>
            <person name="Carrano C.J."/>
            <person name="Charrier B."/>
            <person name="Cho G.Y."/>
            <person name="Coelho S.M."/>
            <person name="Collen J."/>
            <person name="Corre E."/>
            <person name="Da Silva C."/>
            <person name="Delage L."/>
            <person name="Delaroque N."/>
            <person name="Dittami S.M."/>
            <person name="Doulbeau S."/>
            <person name="Elias M."/>
            <person name="Farnham G."/>
            <person name="Gachon C.M."/>
            <person name="Gschloessl B."/>
            <person name="Heesch S."/>
            <person name="Jabbari K."/>
            <person name="Jubin C."/>
            <person name="Kawai H."/>
            <person name="Kimura K."/>
            <person name="Kloareg B."/>
            <person name="Kupper F.C."/>
            <person name="Lang D."/>
            <person name="Le Bail A."/>
            <person name="Leblanc C."/>
            <person name="Lerouge P."/>
            <person name="Lohr M."/>
            <person name="Lopez P.J."/>
            <person name="Martens C."/>
            <person name="Maumus F."/>
            <person name="Michel G."/>
            <person name="Miranda-Saavedra D."/>
            <person name="Morales J."/>
            <person name="Moreau H."/>
            <person name="Motomura T."/>
            <person name="Nagasato C."/>
            <person name="Napoli C.A."/>
            <person name="Nelson D.R."/>
            <person name="Nyvall-Collen P."/>
            <person name="Peters A.F."/>
            <person name="Pommier C."/>
            <person name="Potin P."/>
            <person name="Poulain J."/>
            <person name="Quesneville H."/>
            <person name="Read B."/>
            <person name="Rensing S.A."/>
            <person name="Ritter A."/>
            <person name="Rousvoal S."/>
            <person name="Samanta M."/>
            <person name="Samson G."/>
            <person name="Schroeder D.C."/>
            <person name="Segurens B."/>
            <person name="Strittmatter M."/>
            <person name="Tonon T."/>
            <person name="Tregear J.W."/>
            <person name="Valentin K."/>
            <person name="von Dassow P."/>
            <person name="Yamagishi T."/>
            <person name="Van de Peer Y."/>
            <person name="Wincker P."/>
        </authorList>
    </citation>
    <scope>NUCLEOTIDE SEQUENCE [LARGE SCALE GENOMIC DNA]</scope>
    <source>
        <strain evidence="4">Ec32 / CCAP1310/4</strain>
    </source>
</reference>
<organism evidence="3 4">
    <name type="scientific">Ectocarpus siliculosus</name>
    <name type="common">Brown alga</name>
    <name type="synonym">Conferva siliculosa</name>
    <dbReference type="NCBI Taxonomy" id="2880"/>
    <lineage>
        <taxon>Eukaryota</taxon>
        <taxon>Sar</taxon>
        <taxon>Stramenopiles</taxon>
        <taxon>Ochrophyta</taxon>
        <taxon>PX clade</taxon>
        <taxon>Phaeophyceae</taxon>
        <taxon>Ectocarpales</taxon>
        <taxon>Ectocarpaceae</taxon>
        <taxon>Ectocarpus</taxon>
    </lineage>
</organism>
<keyword evidence="4" id="KW-1185">Reference proteome</keyword>